<evidence type="ECO:0000259" key="2">
    <source>
        <dbReference type="SMART" id="SM00226"/>
    </source>
</evidence>
<dbReference type="PANTHER" id="PTHR11717:SF7">
    <property type="entry name" value="LOW MOLECULAR WEIGHT PHOSPHOTYROSINE PROTEIN PHOSPHATASE"/>
    <property type="match status" value="1"/>
</dbReference>
<dbReference type="GO" id="GO:0004725">
    <property type="term" value="F:protein tyrosine phosphatase activity"/>
    <property type="evidence" value="ECO:0007669"/>
    <property type="project" value="UniProtKB-EC"/>
</dbReference>
<organism evidence="3 4">
    <name type="scientific">Actinocatenispora thailandica</name>
    <dbReference type="NCBI Taxonomy" id="227318"/>
    <lineage>
        <taxon>Bacteria</taxon>
        <taxon>Bacillati</taxon>
        <taxon>Actinomycetota</taxon>
        <taxon>Actinomycetes</taxon>
        <taxon>Micromonosporales</taxon>
        <taxon>Micromonosporaceae</taxon>
        <taxon>Actinocatenispora</taxon>
    </lineage>
</organism>
<dbReference type="Proteomes" id="UP000611640">
    <property type="component" value="Chromosome"/>
</dbReference>
<proteinExistence type="predicted"/>
<dbReference type="SMART" id="SM00226">
    <property type="entry name" value="LMWPc"/>
    <property type="match status" value="1"/>
</dbReference>
<gene>
    <name evidence="3" type="ORF">Athai_35740</name>
</gene>
<sequence length="208" mass="22107">MADSEVRQPPFSVLHVCMGNICRSPMAERLLTARLADLLGPADPPPETLLYSHSAGTGGWHAGEQMNPPAARQVAERGGDASGFTARQLHGEHIDSSELILTATGEQASYVAALRPDAADRTFTIGEFGRLLHEVDQAQLPPAAPTPEQVMARGVAVVAAANKARGGAGPGPEDDLDDPWGLGDRFFDRIADDIELSLRKLARILTGR</sequence>
<dbReference type="InterPro" id="IPR050438">
    <property type="entry name" value="LMW_PTPase"/>
</dbReference>
<feature type="domain" description="Phosphotyrosine protein phosphatase I" evidence="2">
    <location>
        <begin position="11"/>
        <end position="204"/>
    </location>
</feature>
<dbReference type="InterPro" id="IPR036196">
    <property type="entry name" value="Ptyr_pPase_sf"/>
</dbReference>
<dbReference type="KEGG" id="atl:Athai_35740"/>
<accession>A0A7R7DQV6</accession>
<dbReference type="EC" id="3.1.3.48" evidence="1"/>
<evidence type="ECO:0000313" key="3">
    <source>
        <dbReference type="EMBL" id="BCJ36071.1"/>
    </source>
</evidence>
<dbReference type="InterPro" id="IPR023485">
    <property type="entry name" value="Ptyr_pPase"/>
</dbReference>
<dbReference type="AlphaFoldDB" id="A0A7R7DQV6"/>
<dbReference type="SUPFAM" id="SSF52788">
    <property type="entry name" value="Phosphotyrosine protein phosphatases I"/>
    <property type="match status" value="1"/>
</dbReference>
<dbReference type="Gene3D" id="3.40.50.2300">
    <property type="match status" value="1"/>
</dbReference>
<reference evidence="3 4" key="1">
    <citation type="submission" date="2020-08" db="EMBL/GenBank/DDBJ databases">
        <title>Whole genome shotgun sequence of Actinocatenispora thailandica NBRC 105041.</title>
        <authorList>
            <person name="Komaki H."/>
            <person name="Tamura T."/>
        </authorList>
    </citation>
    <scope>NUCLEOTIDE SEQUENCE [LARGE SCALE GENOMIC DNA]</scope>
    <source>
        <strain evidence="3 4">NBRC 105041</strain>
    </source>
</reference>
<keyword evidence="4" id="KW-1185">Reference proteome</keyword>
<evidence type="ECO:0000256" key="1">
    <source>
        <dbReference type="ARBA" id="ARBA00013064"/>
    </source>
</evidence>
<name>A0A7R7DQV6_9ACTN</name>
<dbReference type="RefSeq" id="WP_275422487.1">
    <property type="nucleotide sequence ID" value="NZ_AP023355.1"/>
</dbReference>
<dbReference type="Pfam" id="PF01451">
    <property type="entry name" value="LMWPc"/>
    <property type="match status" value="1"/>
</dbReference>
<protein>
    <recommendedName>
        <fullName evidence="1">protein-tyrosine-phosphatase</fullName>
        <ecNumber evidence="1">3.1.3.48</ecNumber>
    </recommendedName>
</protein>
<evidence type="ECO:0000313" key="4">
    <source>
        <dbReference type="Proteomes" id="UP000611640"/>
    </source>
</evidence>
<dbReference type="PANTHER" id="PTHR11717">
    <property type="entry name" value="LOW MOLECULAR WEIGHT PROTEIN TYROSINE PHOSPHATASE"/>
    <property type="match status" value="1"/>
</dbReference>
<dbReference type="EMBL" id="AP023355">
    <property type="protein sequence ID" value="BCJ36071.1"/>
    <property type="molecule type" value="Genomic_DNA"/>
</dbReference>